<evidence type="ECO:0000313" key="1">
    <source>
        <dbReference type="EMBL" id="ORX49080.1"/>
    </source>
</evidence>
<gene>
    <name evidence="1" type="ORF">DM01DRAFT_1409550</name>
</gene>
<dbReference type="STRING" id="101127.A0A1X2GA81"/>
<organism evidence="1 2">
    <name type="scientific">Hesseltinella vesiculosa</name>
    <dbReference type="NCBI Taxonomy" id="101127"/>
    <lineage>
        <taxon>Eukaryota</taxon>
        <taxon>Fungi</taxon>
        <taxon>Fungi incertae sedis</taxon>
        <taxon>Mucoromycota</taxon>
        <taxon>Mucoromycotina</taxon>
        <taxon>Mucoromycetes</taxon>
        <taxon>Mucorales</taxon>
        <taxon>Cunninghamellaceae</taxon>
        <taxon>Hesseltinella</taxon>
    </lineage>
</organism>
<evidence type="ECO:0000313" key="2">
    <source>
        <dbReference type="Proteomes" id="UP000242146"/>
    </source>
</evidence>
<protein>
    <submittedName>
        <fullName evidence="1">Uncharacterized protein</fullName>
    </submittedName>
</protein>
<reference evidence="1 2" key="1">
    <citation type="submission" date="2016-07" db="EMBL/GenBank/DDBJ databases">
        <title>Pervasive Adenine N6-methylation of Active Genes in Fungi.</title>
        <authorList>
            <consortium name="DOE Joint Genome Institute"/>
            <person name="Mondo S.J."/>
            <person name="Dannebaum R.O."/>
            <person name="Kuo R.C."/>
            <person name="Labutti K."/>
            <person name="Haridas S."/>
            <person name="Kuo A."/>
            <person name="Salamov A."/>
            <person name="Ahrendt S.R."/>
            <person name="Lipzen A."/>
            <person name="Sullivan W."/>
            <person name="Andreopoulos W.B."/>
            <person name="Clum A."/>
            <person name="Lindquist E."/>
            <person name="Daum C."/>
            <person name="Ramamoorthy G.K."/>
            <person name="Gryganskyi A."/>
            <person name="Culley D."/>
            <person name="Magnuson J.K."/>
            <person name="James T.Y."/>
            <person name="O'Malley M.A."/>
            <person name="Stajich J.E."/>
            <person name="Spatafora J.W."/>
            <person name="Visel A."/>
            <person name="Grigoriev I.V."/>
        </authorList>
    </citation>
    <scope>NUCLEOTIDE SEQUENCE [LARGE SCALE GENOMIC DNA]</scope>
    <source>
        <strain evidence="1 2">NRRL 3301</strain>
    </source>
</reference>
<name>A0A1X2GA81_9FUNG</name>
<dbReference type="OrthoDB" id="2283943at2759"/>
<dbReference type="AlphaFoldDB" id="A0A1X2GA81"/>
<accession>A0A1X2GA81</accession>
<dbReference type="Proteomes" id="UP000242146">
    <property type="component" value="Unassembled WGS sequence"/>
</dbReference>
<proteinExistence type="predicted"/>
<sequence length="248" mass="27904">MGYKMLWDNPQRGIWHKPLPRTNDTDTYQRRVECLDWEGSGVLIEGERVAMHGVAWVFSGAILFDGQTSLMINTVEPYGRDVHDDAHFERRSDDQPPSYPANRGPYGHIQVITLNTADCKKLVIGTRTCHLLVACSMRLDLNSVNVGPRTTHFIPGVGTKIFLCDEAIRSAKDILGNDQTIRSQTMPAMYQLKQVRSKFNRLSTYSMPCLIHVLLSNGNATRHDLDTVRSGYEQQTAHHGKKGVEALP</sequence>
<comment type="caution">
    <text evidence="1">The sequence shown here is derived from an EMBL/GenBank/DDBJ whole genome shotgun (WGS) entry which is preliminary data.</text>
</comment>
<keyword evidence="2" id="KW-1185">Reference proteome</keyword>
<dbReference type="EMBL" id="MCGT01000027">
    <property type="protein sequence ID" value="ORX49080.1"/>
    <property type="molecule type" value="Genomic_DNA"/>
</dbReference>